<evidence type="ECO:0000259" key="2">
    <source>
        <dbReference type="Pfam" id="PF13529"/>
    </source>
</evidence>
<gene>
    <name evidence="3" type="ORF">QP027_11685</name>
</gene>
<feature type="compositionally biased region" description="Polar residues" evidence="1">
    <location>
        <begin position="9"/>
        <end position="18"/>
    </location>
</feature>
<name>A0ABY8VG29_9CORY</name>
<dbReference type="Gene3D" id="3.90.70.10">
    <property type="entry name" value="Cysteine proteinases"/>
    <property type="match status" value="1"/>
</dbReference>
<reference evidence="3 4" key="1">
    <citation type="submission" date="2023-05" db="EMBL/GenBank/DDBJ databases">
        <title>Corynebacterium suedekumii sp. nov. and Corynebacterium breve sp. nov. isolated from raw cow's milk.</title>
        <authorList>
            <person name="Baer M.K."/>
            <person name="Mehl L."/>
            <person name="Hellmuth R."/>
            <person name="Marke G."/>
            <person name="Lipski A."/>
        </authorList>
    </citation>
    <scope>NUCLEOTIDE SEQUENCE [LARGE SCALE GENOMIC DNA]</scope>
    <source>
        <strain evidence="3 4">R4</strain>
    </source>
</reference>
<dbReference type="EMBL" id="CP126969">
    <property type="protein sequence ID" value="WIM67720.1"/>
    <property type="molecule type" value="Genomic_DNA"/>
</dbReference>
<proteinExistence type="predicted"/>
<evidence type="ECO:0000256" key="1">
    <source>
        <dbReference type="SAM" id="MobiDB-lite"/>
    </source>
</evidence>
<evidence type="ECO:0000313" key="4">
    <source>
        <dbReference type="Proteomes" id="UP001225598"/>
    </source>
</evidence>
<feature type="region of interest" description="Disordered" evidence="1">
    <location>
        <begin position="27"/>
        <end position="101"/>
    </location>
</feature>
<dbReference type="RefSeq" id="WP_284825025.1">
    <property type="nucleotide sequence ID" value="NZ_CP126969.1"/>
</dbReference>
<organism evidence="3 4">
    <name type="scientific">Corynebacterium breve</name>
    <dbReference type="NCBI Taxonomy" id="3049799"/>
    <lineage>
        <taxon>Bacteria</taxon>
        <taxon>Bacillati</taxon>
        <taxon>Actinomycetota</taxon>
        <taxon>Actinomycetes</taxon>
        <taxon>Mycobacteriales</taxon>
        <taxon>Corynebacteriaceae</taxon>
        <taxon>Corynebacterium</taxon>
    </lineage>
</organism>
<accession>A0ABY8VG29</accession>
<sequence length="328" mass="35328">MIDPDDFQLPSTSDSTGDISFEFADDVIAPEEPADIPAPDIDVDIDDSFEDTVEPLDPVDPVDPVDPMDPVDPADDPELLPEEEAEHPELAPEEEPELEEDPVVIDPATGEDEVVVEDGVHGDSHEWTADWFFQGEWGYCGPTSVAFIVNEFMDAGITDPETMVDRAIELGLVDDISQGMYMVDLNTLLNDAGVPAEYGQGSMDELNELLDDGYGVIVAVDSGEIWGDPADAAGEDNMSDHALVVTEIDTNTGMVTLADPGHPDGNGLQVSIEDFEDAWQDSSYEWITTTAPDQDLAPTEDAVAAGAPGTTGWEKLAFLNLTGDERIN</sequence>
<feature type="compositionally biased region" description="Acidic residues" evidence="1">
    <location>
        <begin position="41"/>
        <end position="54"/>
    </location>
</feature>
<feature type="domain" description="Peptidase C39-like" evidence="2">
    <location>
        <begin position="133"/>
        <end position="260"/>
    </location>
</feature>
<feature type="compositionally biased region" description="Acidic residues" evidence="1">
    <location>
        <begin position="72"/>
        <end position="101"/>
    </location>
</feature>
<feature type="region of interest" description="Disordered" evidence="1">
    <location>
        <begin position="1"/>
        <end position="20"/>
    </location>
</feature>
<dbReference type="Pfam" id="PF13529">
    <property type="entry name" value="Peptidase_C39_2"/>
    <property type="match status" value="1"/>
</dbReference>
<dbReference type="InterPro" id="IPR039564">
    <property type="entry name" value="Peptidase_C39-like"/>
</dbReference>
<evidence type="ECO:0000313" key="3">
    <source>
        <dbReference type="EMBL" id="WIM67720.1"/>
    </source>
</evidence>
<dbReference type="Proteomes" id="UP001225598">
    <property type="component" value="Chromosome"/>
</dbReference>
<protein>
    <submittedName>
        <fullName evidence="3">Papain-like cysteine protease family protein</fullName>
    </submittedName>
</protein>
<keyword evidence="4" id="KW-1185">Reference proteome</keyword>